<evidence type="ECO:0000256" key="1">
    <source>
        <dbReference type="ARBA" id="ARBA00000085"/>
    </source>
</evidence>
<organism evidence="12 13">
    <name type="scientific">Rhodococcus triatomae</name>
    <dbReference type="NCBI Taxonomy" id="300028"/>
    <lineage>
        <taxon>Bacteria</taxon>
        <taxon>Bacillati</taxon>
        <taxon>Actinomycetota</taxon>
        <taxon>Actinomycetes</taxon>
        <taxon>Mycobacteriales</taxon>
        <taxon>Nocardiaceae</taxon>
        <taxon>Rhodococcus</taxon>
    </lineage>
</organism>
<evidence type="ECO:0000256" key="6">
    <source>
        <dbReference type="ARBA" id="ARBA00022777"/>
    </source>
</evidence>
<evidence type="ECO:0000256" key="2">
    <source>
        <dbReference type="ARBA" id="ARBA00012438"/>
    </source>
</evidence>
<keyword evidence="7" id="KW-0067">ATP-binding</keyword>
<evidence type="ECO:0000256" key="8">
    <source>
        <dbReference type="ARBA" id="ARBA00023012"/>
    </source>
</evidence>
<protein>
    <recommendedName>
        <fullName evidence="2">histidine kinase</fullName>
        <ecNumber evidence="2">2.7.13.3</ecNumber>
    </recommendedName>
</protein>
<gene>
    <name evidence="12" type="ORF">SAMN05444695_1129</name>
</gene>
<dbReference type="Gene3D" id="1.20.5.1930">
    <property type="match status" value="1"/>
</dbReference>
<dbReference type="Pfam" id="PF23539">
    <property type="entry name" value="DUF7134"/>
    <property type="match status" value="1"/>
</dbReference>
<evidence type="ECO:0000259" key="10">
    <source>
        <dbReference type="Pfam" id="PF07730"/>
    </source>
</evidence>
<dbReference type="InterPro" id="IPR050482">
    <property type="entry name" value="Sensor_HK_TwoCompSys"/>
</dbReference>
<keyword evidence="13" id="KW-1185">Reference proteome</keyword>
<dbReference type="AlphaFoldDB" id="A0A1G8NYS2"/>
<dbReference type="GO" id="GO:0016020">
    <property type="term" value="C:membrane"/>
    <property type="evidence" value="ECO:0007669"/>
    <property type="project" value="InterPro"/>
</dbReference>
<evidence type="ECO:0000313" key="12">
    <source>
        <dbReference type="EMBL" id="SDI85367.1"/>
    </source>
</evidence>
<dbReference type="OrthoDB" id="227596at2"/>
<keyword evidence="5" id="KW-0547">Nucleotide-binding</keyword>
<feature type="domain" description="Signal transduction histidine kinase subgroup 3 dimerisation and phosphoacceptor" evidence="10">
    <location>
        <begin position="183"/>
        <end position="248"/>
    </location>
</feature>
<dbReference type="CDD" id="cd16917">
    <property type="entry name" value="HATPase_UhpB-NarQ-NarX-like"/>
    <property type="match status" value="1"/>
</dbReference>
<name>A0A1G8NYS2_9NOCA</name>
<evidence type="ECO:0000256" key="5">
    <source>
        <dbReference type="ARBA" id="ARBA00022741"/>
    </source>
</evidence>
<dbReference type="Pfam" id="PF07730">
    <property type="entry name" value="HisKA_3"/>
    <property type="match status" value="1"/>
</dbReference>
<evidence type="ECO:0000259" key="11">
    <source>
        <dbReference type="Pfam" id="PF23539"/>
    </source>
</evidence>
<dbReference type="InterPro" id="IPR011712">
    <property type="entry name" value="Sig_transdc_His_kin_sub3_dim/P"/>
</dbReference>
<dbReference type="Gene3D" id="3.30.565.10">
    <property type="entry name" value="Histidine kinase-like ATPase, C-terminal domain"/>
    <property type="match status" value="1"/>
</dbReference>
<dbReference type="GO" id="GO:0000155">
    <property type="term" value="F:phosphorelay sensor kinase activity"/>
    <property type="evidence" value="ECO:0007669"/>
    <property type="project" value="InterPro"/>
</dbReference>
<dbReference type="Pfam" id="PF02518">
    <property type="entry name" value="HATPase_c"/>
    <property type="match status" value="1"/>
</dbReference>
<dbReference type="GO" id="GO:0046983">
    <property type="term" value="F:protein dimerization activity"/>
    <property type="evidence" value="ECO:0007669"/>
    <property type="project" value="InterPro"/>
</dbReference>
<feature type="domain" description="DUF7134" evidence="11">
    <location>
        <begin position="6"/>
        <end position="149"/>
    </location>
</feature>
<dbReference type="SUPFAM" id="SSF55874">
    <property type="entry name" value="ATPase domain of HSP90 chaperone/DNA topoisomerase II/histidine kinase"/>
    <property type="match status" value="1"/>
</dbReference>
<keyword evidence="3" id="KW-0597">Phosphoprotein</keyword>
<dbReference type="RefSeq" id="WP_072739162.1">
    <property type="nucleotide sequence ID" value="NZ_CP048813.1"/>
</dbReference>
<keyword evidence="8" id="KW-0902">Two-component regulatory system</keyword>
<dbReference type="PANTHER" id="PTHR24421:SF10">
    <property type="entry name" value="NITRATE_NITRITE SENSOR PROTEIN NARQ"/>
    <property type="match status" value="1"/>
</dbReference>
<keyword evidence="6 12" id="KW-0418">Kinase</keyword>
<evidence type="ECO:0000313" key="13">
    <source>
        <dbReference type="Proteomes" id="UP000183263"/>
    </source>
</evidence>
<proteinExistence type="predicted"/>
<accession>A0A1G8NYS2</accession>
<dbReference type="InterPro" id="IPR036890">
    <property type="entry name" value="HATPase_C_sf"/>
</dbReference>
<dbReference type="InterPro" id="IPR003594">
    <property type="entry name" value="HATPase_dom"/>
</dbReference>
<reference evidence="12 13" key="1">
    <citation type="submission" date="2016-10" db="EMBL/GenBank/DDBJ databases">
        <authorList>
            <person name="de Groot N.N."/>
        </authorList>
    </citation>
    <scope>NUCLEOTIDE SEQUENCE [LARGE SCALE GENOMIC DNA]</scope>
    <source>
        <strain evidence="12 13">DSM 44892</strain>
    </source>
</reference>
<dbReference type="GO" id="GO:0005524">
    <property type="term" value="F:ATP binding"/>
    <property type="evidence" value="ECO:0007669"/>
    <property type="project" value="UniProtKB-KW"/>
</dbReference>
<evidence type="ECO:0000256" key="4">
    <source>
        <dbReference type="ARBA" id="ARBA00022679"/>
    </source>
</evidence>
<dbReference type="Proteomes" id="UP000183263">
    <property type="component" value="Unassembled WGS sequence"/>
</dbReference>
<keyword evidence="4" id="KW-0808">Transferase</keyword>
<dbReference type="EC" id="2.7.13.3" evidence="2"/>
<feature type="domain" description="Histidine kinase/HSP90-like ATPase" evidence="9">
    <location>
        <begin position="293"/>
        <end position="382"/>
    </location>
</feature>
<dbReference type="PANTHER" id="PTHR24421">
    <property type="entry name" value="NITRATE/NITRITE SENSOR PROTEIN NARX-RELATED"/>
    <property type="match status" value="1"/>
</dbReference>
<dbReference type="InterPro" id="IPR055558">
    <property type="entry name" value="DUF7134"/>
</dbReference>
<evidence type="ECO:0000259" key="9">
    <source>
        <dbReference type="Pfam" id="PF02518"/>
    </source>
</evidence>
<evidence type="ECO:0000256" key="7">
    <source>
        <dbReference type="ARBA" id="ARBA00022840"/>
    </source>
</evidence>
<comment type="catalytic activity">
    <reaction evidence="1">
        <text>ATP + protein L-histidine = ADP + protein N-phospho-L-histidine.</text>
        <dbReference type="EC" id="2.7.13.3"/>
    </reaction>
</comment>
<dbReference type="EMBL" id="FNDN01000012">
    <property type="protein sequence ID" value="SDI85367.1"/>
    <property type="molecule type" value="Genomic_DNA"/>
</dbReference>
<sequence length="384" mass="41610">MRRFSLWLRGKPMVADAILAAVLFVLEIFVFATTGNWRQLLLGAFICIPVVWRRRYPMTAAGAIVLMSVTSTFVSYGLDDPAAVEHPALLALAVMLYTLVVYVGRRAGLVYLAALILDTLLSMWLIDQEVASTLAFVALIYALSWMAAEFLGARRAYDQEVEARLAVADYDRERRAEEAVAAERTRIARELHDVVAHAVSVMVVQADGASYALTTNPAAARKALANISSTGRQALSELRRTVSLLRTDPALDALPQHGTAGLARVVEMMRDAGLRVELVMTGELDDVAPAVNLGIHRVVQESLTNVLRHAGEQPRARVQVVRSDDAVTIDITDNGHGAGRFTLGSGNGLVGMRERVAVLDGTLAAGPRPDGSWRVHVVLPVADD</sequence>
<evidence type="ECO:0000256" key="3">
    <source>
        <dbReference type="ARBA" id="ARBA00022553"/>
    </source>
</evidence>